<keyword evidence="2" id="KW-0347">Helicase</keyword>
<dbReference type="AlphaFoldDB" id="A0A0K8R7J7"/>
<keyword evidence="1" id="KW-0472">Membrane</keyword>
<dbReference type="EMBL" id="GADI01006701">
    <property type="protein sequence ID" value="JAA67107.1"/>
    <property type="molecule type" value="mRNA"/>
</dbReference>
<keyword evidence="1" id="KW-0812">Transmembrane</keyword>
<feature type="transmembrane region" description="Helical" evidence="1">
    <location>
        <begin position="935"/>
        <end position="956"/>
    </location>
</feature>
<accession>A0A0K8R7J7</accession>
<reference evidence="2" key="1">
    <citation type="submission" date="2012-12" db="EMBL/GenBank/DDBJ databases">
        <title>Identification and characterization of a phenylalanine ammonia-lyase gene family in Isatis indigotica Fort.</title>
        <authorList>
            <person name="Liu Q."/>
            <person name="Chen J."/>
            <person name="Zhou X."/>
            <person name="Di P."/>
            <person name="Xiao Y."/>
            <person name="Xuan H."/>
            <person name="Zhang L."/>
            <person name="Chen W."/>
        </authorList>
    </citation>
    <scope>NUCLEOTIDE SEQUENCE</scope>
    <source>
        <tissue evidence="2">Salivary gland</tissue>
    </source>
</reference>
<keyword evidence="2" id="KW-0067">ATP-binding</keyword>
<organism evidence="2">
    <name type="scientific">Ixodes ricinus</name>
    <name type="common">Common tick</name>
    <name type="synonym">Acarus ricinus</name>
    <dbReference type="NCBI Taxonomy" id="34613"/>
    <lineage>
        <taxon>Eukaryota</taxon>
        <taxon>Metazoa</taxon>
        <taxon>Ecdysozoa</taxon>
        <taxon>Arthropoda</taxon>
        <taxon>Chelicerata</taxon>
        <taxon>Arachnida</taxon>
        <taxon>Acari</taxon>
        <taxon>Parasitiformes</taxon>
        <taxon>Ixodida</taxon>
        <taxon>Ixodoidea</taxon>
        <taxon>Ixodidae</taxon>
        <taxon>Ixodinae</taxon>
        <taxon>Ixodes</taxon>
    </lineage>
</organism>
<proteinExistence type="evidence at transcript level"/>
<keyword evidence="2" id="KW-0547">Nucleotide-binding</keyword>
<evidence type="ECO:0000313" key="2">
    <source>
        <dbReference type="EMBL" id="JAA67107.1"/>
    </source>
</evidence>
<sequence length="961" mass="112657">MVSITTTIESLIALFESRKKTLTVDFVRCFFAHNHENEFTEIICIALFVWQRSIKVLSIDVDPYLKQYYPLYQPSLDAAKELLKQTKPCGGEHVEDEVKWFDFGKLLMRFGIGINEDYTKRVENLQATLDIVSYLPRFHRRQTCINLWRYSHNHKSLWLFSEIMASLPSQQFNLMEVMHKCLQFHADMNAEFFEQLLSAWSKVDATNLHFNVTSINLQQYMADVYTTLGLEDRYFAAGVPDDLTVLEDHIKYIDYKRISELYWLKYVKNKPKSIKYYSWLVLEILLRFGKHECLRLFNENIHTIYVELVKASRLLTENSKIDLALYEKECGLALRSVGLNYNDYYTKQLALMHTLHIAVENNIKSRQHLQNIRIAMQKQGKDYLAVFECFYCKRSSPFDYLMQIVSLVENVIDFNFLNKMIQIVNDTKEIVLHSVDKIHESNLLASQLLQERFNMRGYCDHEIYDVIAGRITQQMATNYWAMYLCDGNINSLHEETWCIIELLLNFDFQKVKHVLYTLPSYVYIIYNEIINFKITSSKVLKFDTYISHRTCMFKTYEIVSNDTVKRELRIFESLEELIKTLKPDHINEIRTSLIKHKSESELYELMLSSSKSIALKLSSLSLVINLYKIVMTTLKKYNKDSHKNIPESLIQWFHDKVKKNKSSLRKSYVDNDYKSILTNKAKQIEQPTILNETIDVTTHNYKSILPRYWYNRVRLDESNYDTWLALEISVYFSNYYILDDLRLLRTKPIPSVNDLLKGDAIEDNLQEYRDAQGAALRALKLSITKDQAYEVHMLKEIFDVIYNLSTSEILHARGELHDTNVYPKIFGLIFEVITSLQWDDMYQTMKKLRPIEREIDLKMLECLLDLLIYIKFIDEEPLFGNKRLKLINENVATTIAIVLALKEESTIIQPSPDITPSPPLLPSPPPLSSQDQTNVYALIGGPILFWSVIATGVVMYNSRKS</sequence>
<dbReference type="GO" id="GO:0004386">
    <property type="term" value="F:helicase activity"/>
    <property type="evidence" value="ECO:0007669"/>
    <property type="project" value="UniProtKB-KW"/>
</dbReference>
<evidence type="ECO:0000256" key="1">
    <source>
        <dbReference type="SAM" id="Phobius"/>
    </source>
</evidence>
<keyword evidence="2" id="KW-0378">Hydrolase</keyword>
<protein>
    <submittedName>
        <fullName evidence="2">Putative helicase of the dead superfamily</fullName>
    </submittedName>
</protein>
<name>A0A0K8R7J7_IXORI</name>
<keyword evidence="1" id="KW-1133">Transmembrane helix</keyword>